<name>A0A061A1Y9_9ACTN</name>
<dbReference type="EMBL" id="LK022848">
    <property type="protein sequence ID" value="CDR09783.1"/>
    <property type="molecule type" value="Genomic_DNA"/>
</dbReference>
<dbReference type="AlphaFoldDB" id="A0A061A1Y9"/>
<reference evidence="1" key="1">
    <citation type="submission" date="2014-05" db="EMBL/GenBank/DDBJ databases">
        <authorList>
            <person name="Horn Fabian"/>
        </authorList>
    </citation>
    <scope>NUCLEOTIDE SEQUENCE</scope>
</reference>
<gene>
    <name evidence="1" type="ORF">SIRAN6378</name>
</gene>
<dbReference type="HOGENOM" id="CLU_2958878_0_0_11"/>
<protein>
    <submittedName>
        <fullName evidence="1">Tetratricopeptide TPR_2 repeat-containingprotein</fullName>
    </submittedName>
</protein>
<sequence>MGSGSEFLFHVCGPSGVGKSTLVRQWEAVARKVGAVTAWVDETCVSAADAMESISSQLA</sequence>
<accession>A0A061A1Y9</accession>
<organism evidence="1">
    <name type="scientific">Streptomyces iranensis</name>
    <dbReference type="NCBI Taxonomy" id="576784"/>
    <lineage>
        <taxon>Bacteria</taxon>
        <taxon>Bacillati</taxon>
        <taxon>Actinomycetota</taxon>
        <taxon>Actinomycetes</taxon>
        <taxon>Kitasatosporales</taxon>
        <taxon>Streptomycetaceae</taxon>
        <taxon>Streptomyces</taxon>
        <taxon>Streptomyces violaceusniger group</taxon>
    </lineage>
</organism>
<proteinExistence type="predicted"/>
<evidence type="ECO:0000313" key="1">
    <source>
        <dbReference type="EMBL" id="CDR09783.1"/>
    </source>
</evidence>